<dbReference type="EMBL" id="JARGYT010000088">
    <property type="protein sequence ID" value="MDZ5762682.1"/>
    <property type="molecule type" value="Genomic_DNA"/>
</dbReference>
<organism evidence="1 2">
    <name type="scientific">Candidatus Cyrtobacter comes</name>
    <dbReference type="NCBI Taxonomy" id="675776"/>
    <lineage>
        <taxon>Bacteria</taxon>
        <taxon>Pseudomonadati</taxon>
        <taxon>Pseudomonadota</taxon>
        <taxon>Alphaproteobacteria</taxon>
        <taxon>Rickettsiales</taxon>
        <taxon>Candidatus Midichloriaceae</taxon>
        <taxon>Candidatus Cyrtobacter</taxon>
    </lineage>
</organism>
<evidence type="ECO:0000313" key="1">
    <source>
        <dbReference type="EMBL" id="MDZ5762682.1"/>
    </source>
</evidence>
<sequence length="112" mass="13254">MSFLSKLKAKFFGKLVGKDQFANLYYETGRDRYFGRKGRVVIYNGLSEASKIPPDWFLWIHYMTDQIPSHAGVLMNKQRWMKEHMVNVTGTTLAYDPMENCAPCTRYQRWFE</sequence>
<dbReference type="PANTHER" id="PTHR12910:SF2">
    <property type="entry name" value="NADH DEHYDROGENASE [UBIQUINONE] 1 ALPHA SUBCOMPLEX SUBUNIT 12"/>
    <property type="match status" value="1"/>
</dbReference>
<evidence type="ECO:0000313" key="2">
    <source>
        <dbReference type="Proteomes" id="UP001293791"/>
    </source>
</evidence>
<accession>A0ABU5L9F9</accession>
<keyword evidence="2" id="KW-1185">Reference proteome</keyword>
<proteinExistence type="predicted"/>
<reference evidence="1 2" key="1">
    <citation type="submission" date="2023-02" db="EMBL/GenBank/DDBJ databases">
        <title>Host association and intracellularity evolved multiple times independently in the Rickettsiales.</title>
        <authorList>
            <person name="Castelli M."/>
            <person name="Nardi T."/>
            <person name="Gammuto L."/>
            <person name="Bellinzona G."/>
            <person name="Sabaneyeva E."/>
            <person name="Potekhin A."/>
            <person name="Serra V."/>
            <person name="Petroni G."/>
            <person name="Sassera D."/>
        </authorList>
    </citation>
    <scope>NUCLEOTIDE SEQUENCE [LARGE SCALE GENOMIC DNA]</scope>
    <source>
        <strain evidence="1 2">BOD18</strain>
    </source>
</reference>
<dbReference type="RefSeq" id="WP_322498130.1">
    <property type="nucleotide sequence ID" value="NZ_JARGYT010000088.1"/>
</dbReference>
<dbReference type="Pfam" id="PF05071">
    <property type="entry name" value="NDUFA12"/>
    <property type="match status" value="1"/>
</dbReference>
<comment type="caution">
    <text evidence="1">The sequence shown here is derived from an EMBL/GenBank/DDBJ whole genome shotgun (WGS) entry which is preliminary data.</text>
</comment>
<dbReference type="InterPro" id="IPR007763">
    <property type="entry name" value="NDUFA12"/>
</dbReference>
<gene>
    <name evidence="1" type="ORF">Cyrtocomes_01073</name>
</gene>
<name>A0ABU5L9F9_9RICK</name>
<dbReference type="PANTHER" id="PTHR12910">
    <property type="entry name" value="NADH-UBIQUINONE OXIDOREDUCTASE SUBUNIT B17.2"/>
    <property type="match status" value="1"/>
</dbReference>
<dbReference type="Proteomes" id="UP001293791">
    <property type="component" value="Unassembled WGS sequence"/>
</dbReference>
<protein>
    <submittedName>
        <fullName evidence="1">NADH:ubiquinone oxidoreductase subunit NDUFA12</fullName>
    </submittedName>
</protein>